<keyword evidence="7 21" id="KW-0997">Cell inner membrane</keyword>
<feature type="transmembrane region" description="Helical" evidence="24">
    <location>
        <begin position="38"/>
        <end position="57"/>
    </location>
</feature>
<gene>
    <name evidence="26" type="primary">ccoP</name>
    <name evidence="26" type="ORF">FBQ73_04050</name>
</gene>
<dbReference type="GO" id="GO:1902600">
    <property type="term" value="P:proton transmembrane transport"/>
    <property type="evidence" value="ECO:0007669"/>
    <property type="project" value="UniProtKB-KW"/>
</dbReference>
<evidence type="ECO:0000256" key="1">
    <source>
        <dbReference type="ARBA" id="ARBA00004533"/>
    </source>
</evidence>
<accession>A0A6C1KJ84</accession>
<dbReference type="GO" id="GO:0006119">
    <property type="term" value="P:oxidative phosphorylation"/>
    <property type="evidence" value="ECO:0007669"/>
    <property type="project" value="UniProtKB-UniPathway"/>
</dbReference>
<feature type="binding site" description="axial binding residue" evidence="22">
    <location>
        <position position="227"/>
    </location>
    <ligand>
        <name>heme c</name>
        <dbReference type="ChEBI" id="CHEBI:61717"/>
        <label>2</label>
    </ligand>
    <ligandPart>
        <name>Fe</name>
        <dbReference type="ChEBI" id="CHEBI:18248"/>
    </ligandPart>
</feature>
<evidence type="ECO:0000256" key="16">
    <source>
        <dbReference type="ARBA" id="ARBA00023002"/>
    </source>
</evidence>
<dbReference type="GeneID" id="95772629"/>
<evidence type="ECO:0000256" key="10">
    <source>
        <dbReference type="ARBA" id="ARBA00022692"/>
    </source>
</evidence>
<keyword evidence="15 24" id="KW-1133">Transmembrane helix</keyword>
<evidence type="ECO:0000256" key="20">
    <source>
        <dbReference type="ARBA" id="ARBA00025525"/>
    </source>
</evidence>
<keyword evidence="8 21" id="KW-0349">Heme</keyword>
<feature type="domain" description="Cytochrome c" evidence="25">
    <location>
        <begin position="210"/>
        <end position="291"/>
    </location>
</feature>
<dbReference type="Gene3D" id="6.10.280.130">
    <property type="match status" value="1"/>
</dbReference>
<dbReference type="PANTHER" id="PTHR33751">
    <property type="entry name" value="CBB3-TYPE CYTOCHROME C OXIDASE SUBUNIT FIXP"/>
    <property type="match status" value="1"/>
</dbReference>
<keyword evidence="6 21" id="KW-1003">Cell membrane</keyword>
<dbReference type="InterPro" id="IPR008168">
    <property type="entry name" value="Cyt_C_IC"/>
</dbReference>
<feature type="binding site" description="axial binding residue" evidence="22">
    <location>
        <position position="131"/>
    </location>
    <ligand>
        <name>heme c</name>
        <dbReference type="ChEBI" id="CHEBI:61717"/>
        <label>1</label>
    </ligand>
    <ligandPart>
        <name>Fe</name>
        <dbReference type="ChEBI" id="CHEBI:18248"/>
    </ligandPart>
</feature>
<dbReference type="GO" id="GO:0009055">
    <property type="term" value="F:electron transfer activity"/>
    <property type="evidence" value="ECO:0007669"/>
    <property type="project" value="InterPro"/>
</dbReference>
<comment type="function">
    <text evidence="20">C-type cytochrome. Part of the cbb3-type cytochrome c oxidase complex. FixP subunit is required for transferring electrons from donor cytochrome c via its heme groups to FixO subunit. From there, electrons are shuttled to the catalytic binuclear center of FixN subunit where oxygen reduction takes place. The complex also functions as a proton pump.</text>
</comment>
<evidence type="ECO:0000256" key="22">
    <source>
        <dbReference type="PIRSR" id="PIRSR000006-1"/>
    </source>
</evidence>
<reference evidence="26 27" key="1">
    <citation type="submission" date="2019-05" db="EMBL/GenBank/DDBJ databases">
        <authorList>
            <person name="Zhou X."/>
        </authorList>
    </citation>
    <scope>NUCLEOTIDE SEQUENCE [LARGE SCALE GENOMIC DNA]</scope>
    <source>
        <strain evidence="26 27">DSM 432</strain>
    </source>
</reference>
<sequence>MSTTQDTHHGKVDAATGVSTTGHEWDGISELNNPLPRWWLWVWYACIVWAIGYWILFPAWPLINAATPGLLGWHSRTAVQVQLADLQTLRSESAAKLANASLEQIEQTPALLTLARAQGRVAFADNCAPCHGAGGGGATGFPNLNDDDWLWGGSLEQIQQTIQYGIRSGDAEARTGSMPAFGRDGILQKAEISAVADYVRTLSGIAQPGADFAKGKEVFAANCAACHGEDGKGNLELGAPNLTDGIWLYGSDKATIEYGIVNGRGNVMPAWHARLEPTTIKALTVYVHSLGGGR</sequence>
<keyword evidence="10 24" id="KW-0812">Transmembrane</keyword>
<feature type="binding site" description="covalent" evidence="23">
    <location>
        <position position="223"/>
    </location>
    <ligand>
        <name>heme c</name>
        <dbReference type="ChEBI" id="CHEBI:61717"/>
        <label>2</label>
    </ligand>
</feature>
<dbReference type="SUPFAM" id="SSF46626">
    <property type="entry name" value="Cytochrome c"/>
    <property type="match status" value="2"/>
</dbReference>
<dbReference type="GO" id="GO:0020037">
    <property type="term" value="F:heme binding"/>
    <property type="evidence" value="ECO:0007669"/>
    <property type="project" value="InterPro"/>
</dbReference>
<organism evidence="26 27">
    <name type="scientific">Xanthobacter autotrophicus</name>
    <dbReference type="NCBI Taxonomy" id="280"/>
    <lineage>
        <taxon>Bacteria</taxon>
        <taxon>Pseudomonadati</taxon>
        <taxon>Pseudomonadota</taxon>
        <taxon>Alphaproteobacteria</taxon>
        <taxon>Hyphomicrobiales</taxon>
        <taxon>Xanthobacteraceae</taxon>
        <taxon>Xanthobacter</taxon>
    </lineage>
</organism>
<evidence type="ECO:0000256" key="8">
    <source>
        <dbReference type="ARBA" id="ARBA00022617"/>
    </source>
</evidence>
<evidence type="ECO:0000256" key="14">
    <source>
        <dbReference type="ARBA" id="ARBA00022982"/>
    </source>
</evidence>
<dbReference type="InterPro" id="IPR036909">
    <property type="entry name" value="Cyt_c-like_dom_sf"/>
</dbReference>
<keyword evidence="12" id="KW-0677">Repeat</keyword>
<evidence type="ECO:0000256" key="3">
    <source>
        <dbReference type="ARBA" id="ARBA00006113"/>
    </source>
</evidence>
<name>A0A6C1KJ84_XANAU</name>
<evidence type="ECO:0000256" key="19">
    <source>
        <dbReference type="ARBA" id="ARBA00023136"/>
    </source>
</evidence>
<dbReference type="PIRSF" id="PIRSF000006">
    <property type="entry name" value="Cbb3-Cox_fixP"/>
    <property type="match status" value="1"/>
</dbReference>
<dbReference type="OrthoDB" id="9811281at2"/>
<dbReference type="Pfam" id="PF13442">
    <property type="entry name" value="Cytochrome_CBB3"/>
    <property type="match status" value="2"/>
</dbReference>
<comment type="subunit">
    <text evidence="4">Component of the cbb3-type cytochrome c oxidase at least composed of FixN, FixO, FixQ and FixP.</text>
</comment>
<dbReference type="Gene3D" id="1.10.760.10">
    <property type="entry name" value="Cytochrome c-like domain"/>
    <property type="match status" value="2"/>
</dbReference>
<feature type="binding site" description="axial binding residue" evidence="22">
    <location>
        <position position="178"/>
    </location>
    <ligand>
        <name>heme c</name>
        <dbReference type="ChEBI" id="CHEBI:61717"/>
        <label>2</label>
    </ligand>
    <ligandPart>
        <name>Fe</name>
        <dbReference type="ChEBI" id="CHEBI:18248"/>
    </ligandPart>
</feature>
<evidence type="ECO:0000256" key="4">
    <source>
        <dbReference type="ARBA" id="ARBA00011203"/>
    </source>
</evidence>
<keyword evidence="11 21" id="KW-0479">Metal-binding</keyword>
<dbReference type="PROSITE" id="PS51007">
    <property type="entry name" value="CYTC"/>
    <property type="match status" value="2"/>
</dbReference>
<dbReference type="GO" id="GO:0016491">
    <property type="term" value="F:oxidoreductase activity"/>
    <property type="evidence" value="ECO:0007669"/>
    <property type="project" value="UniProtKB-KW"/>
</dbReference>
<evidence type="ECO:0000256" key="21">
    <source>
        <dbReference type="PIRNR" id="PIRNR000006"/>
    </source>
</evidence>
<evidence type="ECO:0000256" key="2">
    <source>
        <dbReference type="ARBA" id="ARBA00004673"/>
    </source>
</evidence>
<evidence type="ECO:0000256" key="6">
    <source>
        <dbReference type="ARBA" id="ARBA00022475"/>
    </source>
</evidence>
<feature type="binding site" description="covalent" evidence="23">
    <location>
        <position position="130"/>
    </location>
    <ligand>
        <name>heme c</name>
        <dbReference type="ChEBI" id="CHEBI:61717"/>
        <label>1</label>
    </ligand>
</feature>
<evidence type="ECO:0000256" key="15">
    <source>
        <dbReference type="ARBA" id="ARBA00022989"/>
    </source>
</evidence>
<dbReference type="Pfam" id="PF14715">
    <property type="entry name" value="FixP_N"/>
    <property type="match status" value="1"/>
</dbReference>
<dbReference type="Proteomes" id="UP000305131">
    <property type="component" value="Unassembled WGS sequence"/>
</dbReference>
<dbReference type="InterPro" id="IPR032858">
    <property type="entry name" value="CcoP_N"/>
</dbReference>
<keyword evidence="16 21" id="KW-0560">Oxidoreductase</keyword>
<feature type="domain" description="Cytochrome c" evidence="25">
    <location>
        <begin position="114"/>
        <end position="203"/>
    </location>
</feature>
<evidence type="ECO:0000256" key="24">
    <source>
        <dbReference type="SAM" id="Phobius"/>
    </source>
</evidence>
<feature type="binding site" description="axial binding residue" evidence="22">
    <location>
        <position position="268"/>
    </location>
    <ligand>
        <name>heme c</name>
        <dbReference type="ChEBI" id="CHEBI:61717"/>
        <label>1</label>
    </ligand>
    <ligandPart>
        <name>Fe</name>
        <dbReference type="ChEBI" id="CHEBI:18248"/>
    </ligandPart>
</feature>
<keyword evidence="9 21" id="KW-0679">Respiratory chain</keyword>
<keyword evidence="13 21" id="KW-0375">Hydrogen ion transport</keyword>
<comment type="similarity">
    <text evidence="3 21">Belongs to the CcoP / FixP family.</text>
</comment>
<dbReference type="InterPro" id="IPR050597">
    <property type="entry name" value="Cytochrome_c_Oxidase_Subunit"/>
</dbReference>
<comment type="cofactor">
    <cofactor evidence="21 23">
        <name>heme c</name>
        <dbReference type="ChEBI" id="CHEBI:61717"/>
    </cofactor>
    <text evidence="21 23">Binds 2 heme C groups per subunit.</text>
</comment>
<keyword evidence="5 21" id="KW-0813">Transport</keyword>
<dbReference type="PANTHER" id="PTHR33751:SF1">
    <property type="entry name" value="CBB3-TYPE CYTOCHROME C OXIDASE SUBUNIT FIXP"/>
    <property type="match status" value="1"/>
</dbReference>
<evidence type="ECO:0000256" key="12">
    <source>
        <dbReference type="ARBA" id="ARBA00022737"/>
    </source>
</evidence>
<evidence type="ECO:0000259" key="25">
    <source>
        <dbReference type="PROSITE" id="PS51007"/>
    </source>
</evidence>
<comment type="pathway">
    <text evidence="2 21">Energy metabolism; oxidative phosphorylation.</text>
</comment>
<dbReference type="RefSeq" id="WP_138398239.1">
    <property type="nucleotide sequence ID" value="NZ_JBAFVI010000017.1"/>
</dbReference>
<protein>
    <recommendedName>
        <fullName evidence="21">Cbb3-type cytochrome c oxidase subunit</fullName>
    </recommendedName>
</protein>
<feature type="binding site" description="covalent" evidence="23">
    <location>
        <position position="226"/>
    </location>
    <ligand>
        <name>heme c</name>
        <dbReference type="ChEBI" id="CHEBI:61717"/>
        <label>2</label>
    </ligand>
</feature>
<comment type="caution">
    <text evidence="26">The sequence shown here is derived from an EMBL/GenBank/DDBJ whole genome shotgun (WGS) entry which is preliminary data.</text>
</comment>
<evidence type="ECO:0000256" key="11">
    <source>
        <dbReference type="ARBA" id="ARBA00022723"/>
    </source>
</evidence>
<keyword evidence="18 21" id="KW-0406">Ion transport</keyword>
<dbReference type="InterPro" id="IPR009056">
    <property type="entry name" value="Cyt_c-like_dom"/>
</dbReference>
<dbReference type="EMBL" id="VAUP01000011">
    <property type="protein sequence ID" value="TLX44270.1"/>
    <property type="molecule type" value="Genomic_DNA"/>
</dbReference>
<dbReference type="PRINTS" id="PR00605">
    <property type="entry name" value="CYTCHROMECIC"/>
</dbReference>
<dbReference type="InterPro" id="IPR004678">
    <property type="entry name" value="Cyt_c_oxidase_cbb3_su3"/>
</dbReference>
<comment type="subcellular location">
    <subcellularLocation>
        <location evidence="1 21">Cell inner membrane</location>
    </subcellularLocation>
</comment>
<dbReference type="GO" id="GO:0005506">
    <property type="term" value="F:iron ion binding"/>
    <property type="evidence" value="ECO:0007669"/>
    <property type="project" value="InterPro"/>
</dbReference>
<evidence type="ECO:0000313" key="26">
    <source>
        <dbReference type="EMBL" id="TLX44270.1"/>
    </source>
</evidence>
<dbReference type="GO" id="GO:0005886">
    <property type="term" value="C:plasma membrane"/>
    <property type="evidence" value="ECO:0007669"/>
    <property type="project" value="UniProtKB-SubCell"/>
</dbReference>
<proteinExistence type="inferred from homology"/>
<evidence type="ECO:0000256" key="17">
    <source>
        <dbReference type="ARBA" id="ARBA00023004"/>
    </source>
</evidence>
<dbReference type="InterPro" id="IPR038414">
    <property type="entry name" value="CcoP_N_sf"/>
</dbReference>
<evidence type="ECO:0000256" key="7">
    <source>
        <dbReference type="ARBA" id="ARBA00022519"/>
    </source>
</evidence>
<keyword evidence="17 21" id="KW-0408">Iron</keyword>
<evidence type="ECO:0000256" key="23">
    <source>
        <dbReference type="PIRSR" id="PIRSR000006-2"/>
    </source>
</evidence>
<evidence type="ECO:0000256" key="13">
    <source>
        <dbReference type="ARBA" id="ARBA00022781"/>
    </source>
</evidence>
<dbReference type="AlphaFoldDB" id="A0A6C1KJ84"/>
<keyword evidence="19 21" id="KW-0472">Membrane</keyword>
<evidence type="ECO:0000256" key="18">
    <source>
        <dbReference type="ARBA" id="ARBA00023065"/>
    </source>
</evidence>
<dbReference type="NCBIfam" id="TIGR00782">
    <property type="entry name" value="ccoP"/>
    <property type="match status" value="1"/>
</dbReference>
<dbReference type="UniPathway" id="UPA00705"/>
<feature type="binding site" description="covalent" evidence="23">
    <location>
        <position position="127"/>
    </location>
    <ligand>
        <name>heme c</name>
        <dbReference type="ChEBI" id="CHEBI:61717"/>
        <label>1</label>
    </ligand>
</feature>
<keyword evidence="14 21" id="KW-0249">Electron transport</keyword>
<evidence type="ECO:0000256" key="5">
    <source>
        <dbReference type="ARBA" id="ARBA00022448"/>
    </source>
</evidence>
<evidence type="ECO:0000256" key="9">
    <source>
        <dbReference type="ARBA" id="ARBA00022660"/>
    </source>
</evidence>
<evidence type="ECO:0000313" key="27">
    <source>
        <dbReference type="Proteomes" id="UP000305131"/>
    </source>
</evidence>